<dbReference type="Proteomes" id="UP001204142">
    <property type="component" value="Unassembled WGS sequence"/>
</dbReference>
<organism evidence="1 2">
    <name type="scientific">Limnobacter humi</name>
    <dbReference type="NCBI Taxonomy" id="1778671"/>
    <lineage>
        <taxon>Bacteria</taxon>
        <taxon>Pseudomonadati</taxon>
        <taxon>Pseudomonadota</taxon>
        <taxon>Betaproteobacteria</taxon>
        <taxon>Burkholderiales</taxon>
        <taxon>Burkholderiaceae</taxon>
        <taxon>Limnobacter</taxon>
    </lineage>
</organism>
<keyword evidence="2" id="KW-1185">Reference proteome</keyword>
<name>A0ABT1WDE2_9BURK</name>
<evidence type="ECO:0000313" key="2">
    <source>
        <dbReference type="Proteomes" id="UP001204142"/>
    </source>
</evidence>
<reference evidence="1 2" key="1">
    <citation type="submission" date="2022-07" db="EMBL/GenBank/DDBJ databases">
        <authorList>
            <person name="Xamxidin M."/>
            <person name="Wu M."/>
        </authorList>
    </citation>
    <scope>NUCLEOTIDE SEQUENCE [LARGE SCALE GENOMIC DNA]</scope>
    <source>
        <strain evidence="1 2">NBRC 111650</strain>
    </source>
</reference>
<dbReference type="EMBL" id="JANIGO010000001">
    <property type="protein sequence ID" value="MCQ8895540.1"/>
    <property type="molecule type" value="Genomic_DNA"/>
</dbReference>
<protein>
    <submittedName>
        <fullName evidence="1">Uncharacterized protein</fullName>
    </submittedName>
</protein>
<accession>A0ABT1WDE2</accession>
<proteinExistence type="predicted"/>
<comment type="caution">
    <text evidence="1">The sequence shown here is derived from an EMBL/GenBank/DDBJ whole genome shotgun (WGS) entry which is preliminary data.</text>
</comment>
<gene>
    <name evidence="1" type="ORF">NQT62_03675</name>
</gene>
<sequence length="113" mass="12853">MNREGPHLPDVVCHVADWALFDAHFYDANSSLHERSYLLIYDPEATSLPDDARLSVEKFGADCIDMIDELTFLSWYESNPPTLLLRFNHDGYLPSPAMQKKVLSRLLTLLGLS</sequence>
<evidence type="ECO:0000313" key="1">
    <source>
        <dbReference type="EMBL" id="MCQ8895540.1"/>
    </source>
</evidence>
<dbReference type="RefSeq" id="WP_256763219.1">
    <property type="nucleotide sequence ID" value="NZ_JANIGO010000001.1"/>
</dbReference>